<dbReference type="InterPro" id="IPR015443">
    <property type="entry name" value="Aldose_1-epimerase"/>
</dbReference>
<gene>
    <name evidence="10" type="ORF">DCAF_LOCUS649</name>
</gene>
<dbReference type="EC" id="5.1.3.3" evidence="5"/>
<keyword evidence="11" id="KW-1185">Reference proteome</keyword>
<comment type="caution">
    <text evidence="10">The sequence shown here is derived from an EMBL/GenBank/DDBJ whole genome shotgun (WGS) entry which is preliminary data.</text>
</comment>
<dbReference type="PANTHER" id="PTHR10091">
    <property type="entry name" value="ALDOSE-1-EPIMERASE"/>
    <property type="match status" value="1"/>
</dbReference>
<dbReference type="GO" id="GO:0030246">
    <property type="term" value="F:carbohydrate binding"/>
    <property type="evidence" value="ECO:0007669"/>
    <property type="project" value="InterPro"/>
</dbReference>
<evidence type="ECO:0000256" key="9">
    <source>
        <dbReference type="SAM" id="SignalP"/>
    </source>
</evidence>
<dbReference type="Gene3D" id="2.70.98.10">
    <property type="match status" value="1"/>
</dbReference>
<reference evidence="10 11" key="1">
    <citation type="submission" date="2024-01" db="EMBL/GenBank/DDBJ databases">
        <authorList>
            <person name="Waweru B."/>
        </authorList>
    </citation>
    <scope>NUCLEOTIDE SEQUENCE [LARGE SCALE GENOMIC DNA]</scope>
</reference>
<dbReference type="InterPro" id="IPR047215">
    <property type="entry name" value="Galactose_mutarotase-like"/>
</dbReference>
<evidence type="ECO:0000256" key="1">
    <source>
        <dbReference type="ARBA" id="ARBA00005028"/>
    </source>
</evidence>
<feature type="active site" description="Proton acceptor" evidence="6">
    <location>
        <position position="325"/>
    </location>
</feature>
<feature type="chain" id="PRO_5043920401" description="Aldose 1-epimerase" evidence="9">
    <location>
        <begin position="27"/>
        <end position="402"/>
    </location>
</feature>
<organism evidence="10 11">
    <name type="scientific">Dovyalis caffra</name>
    <dbReference type="NCBI Taxonomy" id="77055"/>
    <lineage>
        <taxon>Eukaryota</taxon>
        <taxon>Viridiplantae</taxon>
        <taxon>Streptophyta</taxon>
        <taxon>Embryophyta</taxon>
        <taxon>Tracheophyta</taxon>
        <taxon>Spermatophyta</taxon>
        <taxon>Magnoliopsida</taxon>
        <taxon>eudicotyledons</taxon>
        <taxon>Gunneridae</taxon>
        <taxon>Pentapetalae</taxon>
        <taxon>rosids</taxon>
        <taxon>fabids</taxon>
        <taxon>Malpighiales</taxon>
        <taxon>Salicaceae</taxon>
        <taxon>Flacourtieae</taxon>
        <taxon>Dovyalis</taxon>
    </lineage>
</organism>
<comment type="catalytic activity">
    <reaction evidence="5">
        <text>alpha-D-glucose = beta-D-glucose</text>
        <dbReference type="Rhea" id="RHEA:10264"/>
        <dbReference type="ChEBI" id="CHEBI:15903"/>
        <dbReference type="ChEBI" id="CHEBI:17925"/>
        <dbReference type="EC" id="5.1.3.3"/>
    </reaction>
</comment>
<evidence type="ECO:0000256" key="4">
    <source>
        <dbReference type="ARBA" id="ARBA00023277"/>
    </source>
</evidence>
<keyword evidence="3 5" id="KW-0413">Isomerase</keyword>
<sequence>MAKFSVLFCLSLSLLMIFGFFTTGSATKEEIGIFELKKGNLSMKVTNYGARVISFVLPDKYGNLADVVLGYDTIKEYLNDSSSFGAIVGRVANRISGAQFTLNGTLYKLVANDGKNTLHGGSKGFSKVVWKVKKYSPEGFTPHIVFAYHSFDGEEGFPGDLHVIVEYKLLGDNKLSIKMKAKSLNKATPVNLANHAYWNLGGHNSGDILSEEIQIFSSHYTPVDSELIPTGKIVTVKGTPFDFLRPNTIGSRINKLANGYDINYALDGSAKEKFNKAAIVHDKKSGRVMEILTNQPGVQFYTSNTLNQKGKGGFVYKPHAALCLETQGFPDSVNHPNFPSQIVNPGVIAVELFSGLPHLQECVSNLSLSKVVSRFECHDPGEGLVMGNSLSGTSSMLAPYDD</sequence>
<evidence type="ECO:0000256" key="7">
    <source>
        <dbReference type="PIRSR" id="PIRSR005096-2"/>
    </source>
</evidence>
<comment type="similarity">
    <text evidence="2 5">Belongs to the aldose epimerase family.</text>
</comment>
<dbReference type="PANTHER" id="PTHR10091:SF0">
    <property type="entry name" value="GALACTOSE MUTAROTASE"/>
    <property type="match status" value="1"/>
</dbReference>
<feature type="binding site" evidence="7">
    <location>
        <position position="261"/>
    </location>
    <ligand>
        <name>beta-D-galactose</name>
        <dbReference type="ChEBI" id="CHEBI:27667"/>
    </ligand>
</feature>
<feature type="signal peptide" evidence="9">
    <location>
        <begin position="1"/>
        <end position="26"/>
    </location>
</feature>
<protein>
    <recommendedName>
        <fullName evidence="5">Aldose 1-epimerase</fullName>
        <ecNumber evidence="5">5.1.3.3</ecNumber>
    </recommendedName>
</protein>
<dbReference type="Pfam" id="PF01263">
    <property type="entry name" value="Aldose_epim"/>
    <property type="match status" value="1"/>
</dbReference>
<dbReference type="GO" id="GO:0033499">
    <property type="term" value="P:galactose catabolic process via UDP-galactose, Leloir pathway"/>
    <property type="evidence" value="ECO:0007669"/>
    <property type="project" value="TreeGrafter"/>
</dbReference>
<dbReference type="GO" id="GO:0006006">
    <property type="term" value="P:glucose metabolic process"/>
    <property type="evidence" value="ECO:0007669"/>
    <property type="project" value="TreeGrafter"/>
</dbReference>
<dbReference type="Proteomes" id="UP001314170">
    <property type="component" value="Unassembled WGS sequence"/>
</dbReference>
<evidence type="ECO:0000256" key="8">
    <source>
        <dbReference type="PIRSR" id="PIRSR005096-3"/>
    </source>
</evidence>
<feature type="binding site" evidence="8">
    <location>
        <begin position="195"/>
        <end position="197"/>
    </location>
    <ligand>
        <name>beta-D-galactose</name>
        <dbReference type="ChEBI" id="CHEBI:27667"/>
    </ligand>
</feature>
<evidence type="ECO:0000256" key="3">
    <source>
        <dbReference type="ARBA" id="ARBA00023235"/>
    </source>
</evidence>
<dbReference type="PIRSF" id="PIRSF005096">
    <property type="entry name" value="GALM"/>
    <property type="match status" value="1"/>
</dbReference>
<evidence type="ECO:0000256" key="2">
    <source>
        <dbReference type="ARBA" id="ARBA00006206"/>
    </source>
</evidence>
<dbReference type="GO" id="GO:0004034">
    <property type="term" value="F:aldose 1-epimerase activity"/>
    <property type="evidence" value="ECO:0007669"/>
    <property type="project" value="UniProtKB-EC"/>
</dbReference>
<name>A0AAV1QSC3_9ROSI</name>
<feature type="binding site" evidence="8">
    <location>
        <begin position="93"/>
        <end position="94"/>
    </location>
    <ligand>
        <name>beta-D-galactose</name>
        <dbReference type="ChEBI" id="CHEBI:27667"/>
    </ligand>
</feature>
<dbReference type="NCBIfam" id="NF008277">
    <property type="entry name" value="PRK11055.1"/>
    <property type="match status" value="1"/>
</dbReference>
<dbReference type="CDD" id="cd09019">
    <property type="entry name" value="galactose_mutarotase_like"/>
    <property type="match status" value="1"/>
</dbReference>
<feature type="active site" description="Proton donor" evidence="6">
    <location>
        <position position="195"/>
    </location>
</feature>
<dbReference type="InterPro" id="IPR014718">
    <property type="entry name" value="GH-type_carb-bd"/>
</dbReference>
<keyword evidence="9" id="KW-0732">Signal</keyword>
<evidence type="ECO:0000256" key="5">
    <source>
        <dbReference type="PIRNR" id="PIRNR005096"/>
    </source>
</evidence>
<evidence type="ECO:0000313" key="10">
    <source>
        <dbReference type="EMBL" id="CAK7323034.1"/>
    </source>
</evidence>
<keyword evidence="4 5" id="KW-0119">Carbohydrate metabolism</keyword>
<dbReference type="InterPro" id="IPR011013">
    <property type="entry name" value="Gal_mutarotase_sf_dom"/>
</dbReference>
<dbReference type="AlphaFoldDB" id="A0AAV1QSC3"/>
<dbReference type="InterPro" id="IPR008183">
    <property type="entry name" value="Aldose_1/G6P_1-epimerase"/>
</dbReference>
<dbReference type="SUPFAM" id="SSF74650">
    <property type="entry name" value="Galactose mutarotase-like"/>
    <property type="match status" value="1"/>
</dbReference>
<accession>A0AAV1QSC3</accession>
<dbReference type="FunFam" id="2.70.98.10:FF:000008">
    <property type="entry name" value="Aldose 1-epimerase"/>
    <property type="match status" value="1"/>
</dbReference>
<proteinExistence type="inferred from homology"/>
<evidence type="ECO:0000256" key="6">
    <source>
        <dbReference type="PIRSR" id="PIRSR005096-1"/>
    </source>
</evidence>
<evidence type="ECO:0000313" key="11">
    <source>
        <dbReference type="Proteomes" id="UP001314170"/>
    </source>
</evidence>
<comment type="pathway">
    <text evidence="1 5">Carbohydrate metabolism; hexose metabolism.</text>
</comment>
<dbReference type="EMBL" id="CAWUPB010000058">
    <property type="protein sequence ID" value="CAK7323034.1"/>
    <property type="molecule type" value="Genomic_DNA"/>
</dbReference>